<accession>A0ABW0GC59</accession>
<dbReference type="EMBL" id="JBHSLC010000081">
    <property type="protein sequence ID" value="MFC5358161.1"/>
    <property type="molecule type" value="Genomic_DNA"/>
</dbReference>
<evidence type="ECO:0008006" key="4">
    <source>
        <dbReference type="Google" id="ProtNLM"/>
    </source>
</evidence>
<dbReference type="Proteomes" id="UP001596166">
    <property type="component" value="Unassembled WGS sequence"/>
</dbReference>
<organism evidence="2 3">
    <name type="scientific">Azospirillum himalayense</name>
    <dbReference type="NCBI Taxonomy" id="654847"/>
    <lineage>
        <taxon>Bacteria</taxon>
        <taxon>Pseudomonadati</taxon>
        <taxon>Pseudomonadota</taxon>
        <taxon>Alphaproteobacteria</taxon>
        <taxon>Rhodospirillales</taxon>
        <taxon>Azospirillaceae</taxon>
        <taxon>Azospirillum</taxon>
    </lineage>
</organism>
<name>A0ABW0GC59_9PROT</name>
<evidence type="ECO:0000313" key="3">
    <source>
        <dbReference type="Proteomes" id="UP001596166"/>
    </source>
</evidence>
<dbReference type="RefSeq" id="WP_376997864.1">
    <property type="nucleotide sequence ID" value="NZ_JBHSLC010000081.1"/>
</dbReference>
<keyword evidence="1" id="KW-0472">Membrane</keyword>
<reference evidence="3" key="1">
    <citation type="journal article" date="2019" name="Int. J. Syst. Evol. Microbiol.">
        <title>The Global Catalogue of Microorganisms (GCM) 10K type strain sequencing project: providing services to taxonomists for standard genome sequencing and annotation.</title>
        <authorList>
            <consortium name="The Broad Institute Genomics Platform"/>
            <consortium name="The Broad Institute Genome Sequencing Center for Infectious Disease"/>
            <person name="Wu L."/>
            <person name="Ma J."/>
        </authorList>
    </citation>
    <scope>NUCLEOTIDE SEQUENCE [LARGE SCALE GENOMIC DNA]</scope>
    <source>
        <strain evidence="3">CCUG 58760</strain>
    </source>
</reference>
<gene>
    <name evidence="2" type="ORF">ACFPMG_24545</name>
</gene>
<sequence length="40" mass="4421">MLMPLYDPPWTAQLATAIWPYYAVIAIGLAVLGIRKCWGG</sequence>
<feature type="transmembrane region" description="Helical" evidence="1">
    <location>
        <begin position="12"/>
        <end position="34"/>
    </location>
</feature>
<protein>
    <recommendedName>
        <fullName evidence="4">Prolipoprotein diacylglyceryl transferase</fullName>
    </recommendedName>
</protein>
<evidence type="ECO:0000313" key="2">
    <source>
        <dbReference type="EMBL" id="MFC5358161.1"/>
    </source>
</evidence>
<comment type="caution">
    <text evidence="2">The sequence shown here is derived from an EMBL/GenBank/DDBJ whole genome shotgun (WGS) entry which is preliminary data.</text>
</comment>
<keyword evidence="1" id="KW-1133">Transmembrane helix</keyword>
<evidence type="ECO:0000256" key="1">
    <source>
        <dbReference type="SAM" id="Phobius"/>
    </source>
</evidence>
<keyword evidence="3" id="KW-1185">Reference proteome</keyword>
<proteinExistence type="predicted"/>
<keyword evidence="1" id="KW-0812">Transmembrane</keyword>